<protein>
    <recommendedName>
        <fullName evidence="4">Thioredoxin-like fold domain-containing protein</fullName>
    </recommendedName>
</protein>
<evidence type="ECO:0008006" key="4">
    <source>
        <dbReference type="Google" id="ProtNLM"/>
    </source>
</evidence>
<feature type="compositionally biased region" description="Pro residues" evidence="1">
    <location>
        <begin position="289"/>
        <end position="346"/>
    </location>
</feature>
<organism evidence="2 3">
    <name type="scientific">Segniliparus rugosus (strain ATCC BAA-974 / DSM 45345 / CCUG 50838 / CIP 108380 / JCM 13579 / CDC 945)</name>
    <dbReference type="NCBI Taxonomy" id="679197"/>
    <lineage>
        <taxon>Bacteria</taxon>
        <taxon>Bacillati</taxon>
        <taxon>Actinomycetota</taxon>
        <taxon>Actinomycetes</taxon>
        <taxon>Mycobacteriales</taxon>
        <taxon>Segniliparaceae</taxon>
        <taxon>Segniliparus</taxon>
    </lineage>
</organism>
<name>E5XNA2_SEGRC</name>
<feature type="compositionally biased region" description="Low complexity" evidence="1">
    <location>
        <begin position="239"/>
        <end position="250"/>
    </location>
</feature>
<sequence length="346" mass="36078">MRGSVVSQRGLAQNLARWCGLAVAFALIVASFCAVRSAADPEPPADLGPAPAAVLEEVLQIGDPEALRPIDLYLDFIDPNCATLIQLFGEEMRKQIEARKLVVNLRLVSYLDPYSASASYSSRALIAAYLVTGESQTADMAWKFVRRLFDKDIQPHQGALKDLTDQELADIARQVGAPESAAQFIATGQDRENVDSHQIHLRNMARMSGQGGRGTPWATFMGHPFVLDADGQWLNQLVSPSSSTAPAETADTGGLATGVNVPHQEVGPEATVTRPSETLPPTTQAPAPEGAPAPAPEGAPAPAPEGAPAPTPAPAPAPEQSPAPEGAPAPAPAPEQSPAPPAGPGE</sequence>
<proteinExistence type="predicted"/>
<feature type="region of interest" description="Disordered" evidence="1">
    <location>
        <begin position="237"/>
        <end position="346"/>
    </location>
</feature>
<keyword evidence="3" id="KW-1185">Reference proteome</keyword>
<dbReference type="AlphaFoldDB" id="E5XNA2"/>
<reference evidence="2 3" key="1">
    <citation type="journal article" date="2011" name="Stand. Genomic Sci.">
        <title>High quality draft genome sequence of Segniliparus rugosus CDC 945(T)= (ATCC BAA-974(T)).</title>
        <authorList>
            <person name="Earl A.M."/>
            <person name="Desjardins C.A."/>
            <person name="Fitzgerald M.G."/>
            <person name="Arachchi H.M."/>
            <person name="Zeng Q."/>
            <person name="Mehta T."/>
            <person name="Griggs A."/>
            <person name="Birren B.W."/>
            <person name="Toney N.C."/>
            <person name="Carr J."/>
            <person name="Posey J."/>
            <person name="Butler W.R."/>
        </authorList>
    </citation>
    <scope>NUCLEOTIDE SEQUENCE [LARGE SCALE GENOMIC DNA]</scope>
    <source>
        <strain evidence="3">ATCC BAA-974 / DSM 45345 / CCUG 50838 / CIP 108380 / JCM 13579 / CDC 945</strain>
    </source>
</reference>
<dbReference type="InterPro" id="IPR036249">
    <property type="entry name" value="Thioredoxin-like_sf"/>
</dbReference>
<dbReference type="EMBL" id="ACZI02000003">
    <property type="protein sequence ID" value="EFV14198.2"/>
    <property type="molecule type" value="Genomic_DNA"/>
</dbReference>
<dbReference type="HOGENOM" id="CLU_801401_0_0_11"/>
<dbReference type="eggNOG" id="COG1651">
    <property type="taxonomic scope" value="Bacteria"/>
</dbReference>
<dbReference type="STRING" id="679197.HMPREF9336_00972"/>
<gene>
    <name evidence="2" type="ORF">HMPREF9336_00972</name>
</gene>
<dbReference type="Proteomes" id="UP000004816">
    <property type="component" value="Unassembled WGS sequence"/>
</dbReference>
<dbReference type="SUPFAM" id="SSF52833">
    <property type="entry name" value="Thioredoxin-like"/>
    <property type="match status" value="1"/>
</dbReference>
<dbReference type="Gene3D" id="3.40.30.10">
    <property type="entry name" value="Glutaredoxin"/>
    <property type="match status" value="1"/>
</dbReference>
<comment type="caution">
    <text evidence="2">The sequence shown here is derived from an EMBL/GenBank/DDBJ whole genome shotgun (WGS) entry which is preliminary data.</text>
</comment>
<evidence type="ECO:0000256" key="1">
    <source>
        <dbReference type="SAM" id="MobiDB-lite"/>
    </source>
</evidence>
<evidence type="ECO:0000313" key="2">
    <source>
        <dbReference type="EMBL" id="EFV14198.2"/>
    </source>
</evidence>
<evidence type="ECO:0000313" key="3">
    <source>
        <dbReference type="Proteomes" id="UP000004816"/>
    </source>
</evidence>
<dbReference type="OrthoDB" id="117402at2"/>
<accession>E5XNA2</accession>